<evidence type="ECO:0000313" key="1">
    <source>
        <dbReference type="EMBL" id="SVC02489.1"/>
    </source>
</evidence>
<reference evidence="1" key="1">
    <citation type="submission" date="2018-05" db="EMBL/GenBank/DDBJ databases">
        <authorList>
            <person name="Lanie J.A."/>
            <person name="Ng W.-L."/>
            <person name="Kazmierczak K.M."/>
            <person name="Andrzejewski T.M."/>
            <person name="Davidsen T.M."/>
            <person name="Wayne K.J."/>
            <person name="Tettelin H."/>
            <person name="Glass J.I."/>
            <person name="Rusch D."/>
            <person name="Podicherti R."/>
            <person name="Tsui H.-C.T."/>
            <person name="Winkler M.E."/>
        </authorList>
    </citation>
    <scope>NUCLEOTIDE SEQUENCE</scope>
</reference>
<feature type="non-terminal residue" evidence="1">
    <location>
        <position position="1"/>
    </location>
</feature>
<organism evidence="1">
    <name type="scientific">marine metagenome</name>
    <dbReference type="NCBI Taxonomy" id="408172"/>
    <lineage>
        <taxon>unclassified sequences</taxon>
        <taxon>metagenomes</taxon>
        <taxon>ecological metagenomes</taxon>
    </lineage>
</organism>
<protein>
    <submittedName>
        <fullName evidence="1">Uncharacterized protein</fullName>
    </submittedName>
</protein>
<proteinExistence type="predicted"/>
<accession>A0A382IT97</accession>
<dbReference type="EMBL" id="UINC01069259">
    <property type="protein sequence ID" value="SVC02489.1"/>
    <property type="molecule type" value="Genomic_DNA"/>
</dbReference>
<feature type="non-terminal residue" evidence="1">
    <location>
        <position position="355"/>
    </location>
</feature>
<sequence length="355" mass="40976">INELDNTIQLSEDSNGFYHAYNTINLDLKSKSADVKHLPTMLEGQVAALSSGQLDVDNVITLLESLFDSKLYRADQHSFILYPVKDTTPFLQKNIIQPQSISKSSLLTTLLQKKDFTIIEQDADAQIRFRPYFRNAFDLQAALHQLKNNEDYRNLVEQEQDLVLEIFEEVFDHRNYTGRSGMMFSYEGIGSIYWHMVSKLLLAVQENYFRAIRMNEPLEKVKKLGQLYYDIRSGLSAEKTPEEYGAFPYDPYSHTPAHSGAQQPGMTGQVKEEVLTRFGELGCLVDQGILKFEPSLLKRNEFLFDKRTFEYYDVLQQKHQLVLQKNQLAYTFCQVPIIYTLSDTETRIILDCNDG</sequence>
<name>A0A382IT97_9ZZZZ</name>
<dbReference type="AlphaFoldDB" id="A0A382IT97"/>
<gene>
    <name evidence="1" type="ORF">METZ01_LOCUS255343</name>
</gene>